<keyword evidence="3" id="KW-1185">Reference proteome</keyword>
<protein>
    <submittedName>
        <fullName evidence="2">Rna-directed dna polymerase from mobile element jockey-like</fullName>
    </submittedName>
</protein>
<keyword evidence="2" id="KW-0695">RNA-directed DNA polymerase</keyword>
<accession>A0A2I0U8A1</accession>
<evidence type="ECO:0000259" key="1">
    <source>
        <dbReference type="PROSITE" id="PS50878"/>
    </source>
</evidence>
<organism evidence="2 3">
    <name type="scientific">Limosa lapponica baueri</name>
    <dbReference type="NCBI Taxonomy" id="1758121"/>
    <lineage>
        <taxon>Eukaryota</taxon>
        <taxon>Metazoa</taxon>
        <taxon>Chordata</taxon>
        <taxon>Craniata</taxon>
        <taxon>Vertebrata</taxon>
        <taxon>Euteleostomi</taxon>
        <taxon>Archelosauria</taxon>
        <taxon>Archosauria</taxon>
        <taxon>Dinosauria</taxon>
        <taxon>Saurischia</taxon>
        <taxon>Theropoda</taxon>
        <taxon>Coelurosauria</taxon>
        <taxon>Aves</taxon>
        <taxon>Neognathae</taxon>
        <taxon>Neoaves</taxon>
        <taxon>Charadriiformes</taxon>
        <taxon>Scolopacidae</taxon>
        <taxon>Limosa</taxon>
    </lineage>
</organism>
<dbReference type="GO" id="GO:0003964">
    <property type="term" value="F:RNA-directed DNA polymerase activity"/>
    <property type="evidence" value="ECO:0007669"/>
    <property type="project" value="UniProtKB-KW"/>
</dbReference>
<dbReference type="InterPro" id="IPR000477">
    <property type="entry name" value="RT_dom"/>
</dbReference>
<keyword evidence="2" id="KW-0808">Transferase</keyword>
<gene>
    <name evidence="2" type="ORF">llap_7429</name>
</gene>
<dbReference type="PANTHER" id="PTHR33332">
    <property type="entry name" value="REVERSE TRANSCRIPTASE DOMAIN-CONTAINING PROTEIN"/>
    <property type="match status" value="1"/>
</dbReference>
<keyword evidence="2" id="KW-0548">Nucleotidyltransferase</keyword>
<dbReference type="CDD" id="cd01650">
    <property type="entry name" value="RT_nLTR_like"/>
    <property type="match status" value="1"/>
</dbReference>
<dbReference type="Pfam" id="PF00078">
    <property type="entry name" value="RVT_1"/>
    <property type="match status" value="1"/>
</dbReference>
<sequence>MNEVGALVVEDTEKAELLNAFFALDFTAKTVPHESQTLETRGKVWREEDFPSVEEDWIRDNLAKLDIHKSMGPDGMHPRVLRELTDVIAGPLSIIFERSWRTGEVPVLHGERQISLQSIKKGKMEDPGNYRPISLTSIPGKGKSCLTNLIAFYDAITGWLDEGRAADVIYLDFNKAFDAVSHNILVRKLRKCGLDEGAVRWIENWLCDRTQRVVINGAGSSWRPVTSGVPQGSILGPVLSNIFINDLDEVTECIFSKLADDTKLGGLADTPEGCATIQHDLDRLESWAEKNIMRFNKGKCRVLHLGRKNPRHQYM</sequence>
<dbReference type="Proteomes" id="UP000233556">
    <property type="component" value="Unassembled WGS sequence"/>
</dbReference>
<dbReference type="PROSITE" id="PS50878">
    <property type="entry name" value="RT_POL"/>
    <property type="match status" value="1"/>
</dbReference>
<proteinExistence type="predicted"/>
<dbReference type="AlphaFoldDB" id="A0A2I0U8A1"/>
<evidence type="ECO:0000313" key="3">
    <source>
        <dbReference type="Proteomes" id="UP000233556"/>
    </source>
</evidence>
<reference evidence="3" key="2">
    <citation type="submission" date="2017-12" db="EMBL/GenBank/DDBJ databases">
        <title>Genome sequence of the Bar-tailed Godwit (Limosa lapponica baueri).</title>
        <authorList>
            <person name="Lima N.C.B."/>
            <person name="Parody-Merino A.M."/>
            <person name="Battley P.F."/>
            <person name="Fidler A.E."/>
            <person name="Prosdocimi F."/>
        </authorList>
    </citation>
    <scope>NUCLEOTIDE SEQUENCE [LARGE SCALE GENOMIC DNA]</scope>
</reference>
<reference evidence="3" key="1">
    <citation type="submission" date="2017-11" db="EMBL/GenBank/DDBJ databases">
        <authorList>
            <person name="Lima N.C."/>
            <person name="Parody-Merino A.M."/>
            <person name="Battley P.F."/>
            <person name="Fidler A.E."/>
            <person name="Prosdocimi F."/>
        </authorList>
    </citation>
    <scope>NUCLEOTIDE SEQUENCE [LARGE SCALE GENOMIC DNA]</scope>
</reference>
<dbReference type="EMBL" id="KZ506012">
    <property type="protein sequence ID" value="PKU42275.1"/>
    <property type="molecule type" value="Genomic_DNA"/>
</dbReference>
<name>A0A2I0U8A1_LIMLA</name>
<evidence type="ECO:0000313" key="2">
    <source>
        <dbReference type="EMBL" id="PKU42275.1"/>
    </source>
</evidence>
<dbReference type="InterPro" id="IPR043502">
    <property type="entry name" value="DNA/RNA_pol_sf"/>
</dbReference>
<dbReference type="SUPFAM" id="SSF56672">
    <property type="entry name" value="DNA/RNA polymerases"/>
    <property type="match status" value="1"/>
</dbReference>
<feature type="domain" description="Reverse transcriptase" evidence="1">
    <location>
        <begin position="105"/>
        <end position="315"/>
    </location>
</feature>
<dbReference type="OrthoDB" id="416454at2759"/>